<accession>A0ABQ1S3F4</accession>
<keyword evidence="2" id="KW-1185">Reference proteome</keyword>
<proteinExistence type="predicted"/>
<dbReference type="Proteomes" id="UP000597138">
    <property type="component" value="Unassembled WGS sequence"/>
</dbReference>
<gene>
    <name evidence="1" type="ORF">GCM10010985_48550</name>
</gene>
<sequence length="192" mass="19853">MGLIRHNHEALHVSSPQPCDAVSAAGAPSDGTQLAASLLDEWRGEQDVNKCEALIAAIAASQDAARTDALMRIVEEGDAASRNFAVLAWQGLPAHEVLRGASLLESAHADARVLALSVLQAAPGRDVEPLLIGLLSTEADANVCAAAVELVAECGTRAASPALLAARERFAGNEFVAFAIDQALRQTGAGNE</sequence>
<evidence type="ECO:0008006" key="3">
    <source>
        <dbReference type="Google" id="ProtNLM"/>
    </source>
</evidence>
<dbReference type="RefSeq" id="WP_152562575.1">
    <property type="nucleotide sequence ID" value="NZ_BMEG01000010.1"/>
</dbReference>
<dbReference type="EMBL" id="BMEG01000010">
    <property type="protein sequence ID" value="GGD88287.1"/>
    <property type="molecule type" value="Genomic_DNA"/>
</dbReference>
<evidence type="ECO:0000313" key="1">
    <source>
        <dbReference type="EMBL" id="GGD88287.1"/>
    </source>
</evidence>
<evidence type="ECO:0000313" key="2">
    <source>
        <dbReference type="Proteomes" id="UP000597138"/>
    </source>
</evidence>
<organism evidence="1 2">
    <name type="scientific">Caballeronia grimmiae</name>
    <dbReference type="NCBI Taxonomy" id="1071679"/>
    <lineage>
        <taxon>Bacteria</taxon>
        <taxon>Pseudomonadati</taxon>
        <taxon>Pseudomonadota</taxon>
        <taxon>Betaproteobacteria</taxon>
        <taxon>Burkholderiales</taxon>
        <taxon>Burkholderiaceae</taxon>
        <taxon>Caballeronia</taxon>
    </lineage>
</organism>
<reference evidence="2" key="1">
    <citation type="journal article" date="2019" name="Int. J. Syst. Evol. Microbiol.">
        <title>The Global Catalogue of Microorganisms (GCM) 10K type strain sequencing project: providing services to taxonomists for standard genome sequencing and annotation.</title>
        <authorList>
            <consortium name="The Broad Institute Genomics Platform"/>
            <consortium name="The Broad Institute Genome Sequencing Center for Infectious Disease"/>
            <person name="Wu L."/>
            <person name="Ma J."/>
        </authorList>
    </citation>
    <scope>NUCLEOTIDE SEQUENCE [LARGE SCALE GENOMIC DNA]</scope>
    <source>
        <strain evidence="2">CGMCC 1.11013</strain>
    </source>
</reference>
<name>A0ABQ1S3F4_9BURK</name>
<comment type="caution">
    <text evidence="1">The sequence shown here is derived from an EMBL/GenBank/DDBJ whole genome shotgun (WGS) entry which is preliminary data.</text>
</comment>
<protein>
    <recommendedName>
        <fullName evidence="3">PBS lyase</fullName>
    </recommendedName>
</protein>